<dbReference type="Gene3D" id="3.30.70.270">
    <property type="match status" value="1"/>
</dbReference>
<name>A4J398_DESRM</name>
<dbReference type="Pfam" id="PF00571">
    <property type="entry name" value="CBS"/>
    <property type="match status" value="2"/>
</dbReference>
<dbReference type="CDD" id="cd01949">
    <property type="entry name" value="GGDEF"/>
    <property type="match status" value="1"/>
</dbReference>
<dbReference type="InterPro" id="IPR029787">
    <property type="entry name" value="Nucleotide_cyclase"/>
</dbReference>
<organism evidence="5 6">
    <name type="scientific">Desulforamulus reducens (strain ATCC BAA-1160 / DSM 100696 / MI-1)</name>
    <name type="common">Desulfotomaculum reducens</name>
    <dbReference type="NCBI Taxonomy" id="349161"/>
    <lineage>
        <taxon>Bacteria</taxon>
        <taxon>Bacillati</taxon>
        <taxon>Bacillota</taxon>
        <taxon>Clostridia</taxon>
        <taxon>Eubacteriales</taxon>
        <taxon>Peptococcaceae</taxon>
        <taxon>Desulforamulus</taxon>
    </lineage>
</organism>
<protein>
    <submittedName>
        <fullName evidence="5">Diguanylate cyclase</fullName>
    </submittedName>
</protein>
<proteinExistence type="predicted"/>
<dbReference type="InterPro" id="IPR046342">
    <property type="entry name" value="CBS_dom_sf"/>
</dbReference>
<dbReference type="HOGENOM" id="CLU_968836_0_0_9"/>
<dbReference type="SUPFAM" id="SSF55073">
    <property type="entry name" value="Nucleotide cyclase"/>
    <property type="match status" value="1"/>
</dbReference>
<dbReference type="InterPro" id="IPR043128">
    <property type="entry name" value="Rev_trsase/Diguanyl_cyclase"/>
</dbReference>
<dbReference type="Pfam" id="PF00990">
    <property type="entry name" value="GGDEF"/>
    <property type="match status" value="1"/>
</dbReference>
<dbReference type="Proteomes" id="UP000001556">
    <property type="component" value="Chromosome"/>
</dbReference>
<dbReference type="OrthoDB" id="12905at2"/>
<reference evidence="5 6" key="1">
    <citation type="submission" date="2007-03" db="EMBL/GenBank/DDBJ databases">
        <title>Complete sequence of Desulfotomaculum reducens MI-1.</title>
        <authorList>
            <consortium name="US DOE Joint Genome Institute"/>
            <person name="Copeland A."/>
            <person name="Lucas S."/>
            <person name="Lapidus A."/>
            <person name="Barry K."/>
            <person name="Detter J.C."/>
            <person name="Glavina del Rio T."/>
            <person name="Hammon N."/>
            <person name="Israni S."/>
            <person name="Dalin E."/>
            <person name="Tice H."/>
            <person name="Pitluck S."/>
            <person name="Sims D."/>
            <person name="Brettin T."/>
            <person name="Bruce D."/>
            <person name="Han C."/>
            <person name="Tapia R."/>
            <person name="Schmutz J."/>
            <person name="Larimer F."/>
            <person name="Land M."/>
            <person name="Hauser L."/>
            <person name="Kyrpides N."/>
            <person name="Kim E."/>
            <person name="Tebo B.M."/>
            <person name="Richardson P."/>
        </authorList>
    </citation>
    <scope>NUCLEOTIDE SEQUENCE [LARGE SCALE GENOMIC DNA]</scope>
    <source>
        <strain evidence="5 6">MI-1</strain>
    </source>
</reference>
<gene>
    <name evidence="5" type="ordered locus">Dred_1016</name>
</gene>
<dbReference type="CDD" id="cd04599">
    <property type="entry name" value="CBS_pair_GGDEF_assoc"/>
    <property type="match status" value="1"/>
</dbReference>
<evidence type="ECO:0000313" key="5">
    <source>
        <dbReference type="EMBL" id="ABO49551.1"/>
    </source>
</evidence>
<dbReference type="SMART" id="SM00267">
    <property type="entry name" value="GGDEF"/>
    <property type="match status" value="1"/>
</dbReference>
<keyword evidence="1 2" id="KW-0129">CBS domain</keyword>
<accession>A4J398</accession>
<feature type="domain" description="CBS" evidence="4">
    <location>
        <begin position="66"/>
        <end position="122"/>
    </location>
</feature>
<dbReference type="KEGG" id="drm:Dred_1016"/>
<dbReference type="PROSITE" id="PS50887">
    <property type="entry name" value="GGDEF"/>
    <property type="match status" value="1"/>
</dbReference>
<dbReference type="InterPro" id="IPR000644">
    <property type="entry name" value="CBS_dom"/>
</dbReference>
<dbReference type="Gene3D" id="3.10.580.10">
    <property type="entry name" value="CBS-domain"/>
    <property type="match status" value="1"/>
</dbReference>
<sequence>MNCVEQIMIRELITISPFDSVGRVVNVMEKHKIGGLPVLENKRLVGIITSRDVRKAHPNRLVADAMSREVVTVMPQFSLWQAKELMENHCIERLVVLKEDYPVGLITKSGLITELGKYTDALTGLPRAEFLYDKALEFLRKGQEIAIIFLDLDDFGFIDKQFGHVVGDEILRQMAQVLKGTTQDKLDYLCRYAGDEFAIVTIRPWEDAQRLAQGIVEAISLEKWPQLINVKGSAGVVGSQIMCCHSINREADVISDLFNMASLASTKAKKEEGSIVIAGQVKL</sequence>
<evidence type="ECO:0000256" key="1">
    <source>
        <dbReference type="ARBA" id="ARBA00023122"/>
    </source>
</evidence>
<dbReference type="SMART" id="SM00116">
    <property type="entry name" value="CBS"/>
    <property type="match status" value="2"/>
</dbReference>
<dbReference type="SUPFAM" id="SSF54631">
    <property type="entry name" value="CBS-domain pair"/>
    <property type="match status" value="1"/>
</dbReference>
<dbReference type="PANTHER" id="PTHR43080">
    <property type="entry name" value="CBS DOMAIN-CONTAINING PROTEIN CBSX3, MITOCHONDRIAL"/>
    <property type="match status" value="1"/>
</dbReference>
<dbReference type="AlphaFoldDB" id="A4J398"/>
<dbReference type="NCBIfam" id="TIGR00254">
    <property type="entry name" value="GGDEF"/>
    <property type="match status" value="1"/>
</dbReference>
<dbReference type="InterPro" id="IPR051257">
    <property type="entry name" value="Diverse_CBS-Domain"/>
</dbReference>
<dbReference type="eggNOG" id="COG2905">
    <property type="taxonomic scope" value="Bacteria"/>
</dbReference>
<dbReference type="PROSITE" id="PS51371">
    <property type="entry name" value="CBS"/>
    <property type="match status" value="2"/>
</dbReference>
<dbReference type="InterPro" id="IPR000160">
    <property type="entry name" value="GGDEF_dom"/>
</dbReference>
<evidence type="ECO:0000259" key="4">
    <source>
        <dbReference type="PROSITE" id="PS51371"/>
    </source>
</evidence>
<feature type="domain" description="CBS" evidence="4">
    <location>
        <begin position="8"/>
        <end position="65"/>
    </location>
</feature>
<keyword evidence="6" id="KW-1185">Reference proteome</keyword>
<evidence type="ECO:0000256" key="2">
    <source>
        <dbReference type="PROSITE-ProRule" id="PRU00703"/>
    </source>
</evidence>
<dbReference type="PANTHER" id="PTHR43080:SF2">
    <property type="entry name" value="CBS DOMAIN-CONTAINING PROTEIN"/>
    <property type="match status" value="1"/>
</dbReference>
<evidence type="ECO:0000259" key="3">
    <source>
        <dbReference type="PROSITE" id="PS50887"/>
    </source>
</evidence>
<evidence type="ECO:0000313" key="6">
    <source>
        <dbReference type="Proteomes" id="UP000001556"/>
    </source>
</evidence>
<feature type="domain" description="GGDEF" evidence="3">
    <location>
        <begin position="143"/>
        <end position="281"/>
    </location>
</feature>
<dbReference type="RefSeq" id="WP_011877378.1">
    <property type="nucleotide sequence ID" value="NC_009253.1"/>
</dbReference>
<dbReference type="STRING" id="349161.Dred_1016"/>
<dbReference type="EMBL" id="CP000612">
    <property type="protein sequence ID" value="ABO49551.1"/>
    <property type="molecule type" value="Genomic_DNA"/>
</dbReference>